<gene>
    <name evidence="2" type="ORF">EANT1437_LOCUS5443</name>
</gene>
<evidence type="ECO:0000313" key="2">
    <source>
        <dbReference type="EMBL" id="CAD9665493.1"/>
    </source>
</evidence>
<evidence type="ECO:0000256" key="1">
    <source>
        <dbReference type="SAM" id="MobiDB-lite"/>
    </source>
</evidence>
<accession>A0A7S2W334</accession>
<feature type="compositionally biased region" description="Polar residues" evidence="1">
    <location>
        <begin position="188"/>
        <end position="199"/>
    </location>
</feature>
<dbReference type="AlphaFoldDB" id="A0A7S2W334"/>
<dbReference type="EMBL" id="HBHI01010637">
    <property type="protein sequence ID" value="CAD9665493.1"/>
    <property type="molecule type" value="Transcribed_RNA"/>
</dbReference>
<sequence>MAHQNHHDTMIHQNLSSGTSVGNSVDSDSFGSMTYTSATANSNPLRPGRSNSITSWGSNGRYGGRMSITSENTFGRAMSGLSALSIDWENMEDFDINVDHSAHINNGGVNNQFTTRQQGKREDTNGNAAVDETCNAVGEGRSDSGSSGVGSAEYDKASSIYSTSQPVLAHGATRRRSSLKKNIPIDPNASQNMQVSFQL</sequence>
<protein>
    <submittedName>
        <fullName evidence="2">Uncharacterized protein</fullName>
    </submittedName>
</protein>
<name>A0A7S2W334_9STRA</name>
<organism evidence="2">
    <name type="scientific">Eucampia antarctica</name>
    <dbReference type="NCBI Taxonomy" id="49252"/>
    <lineage>
        <taxon>Eukaryota</taxon>
        <taxon>Sar</taxon>
        <taxon>Stramenopiles</taxon>
        <taxon>Ochrophyta</taxon>
        <taxon>Bacillariophyta</taxon>
        <taxon>Mediophyceae</taxon>
        <taxon>Biddulphiophycidae</taxon>
        <taxon>Hemiaulales</taxon>
        <taxon>Hemiaulaceae</taxon>
        <taxon>Eucampia</taxon>
    </lineage>
</organism>
<feature type="region of interest" description="Disordered" evidence="1">
    <location>
        <begin position="1"/>
        <end position="23"/>
    </location>
</feature>
<proteinExistence type="predicted"/>
<feature type="region of interest" description="Disordered" evidence="1">
    <location>
        <begin position="165"/>
        <end position="199"/>
    </location>
</feature>
<reference evidence="2" key="1">
    <citation type="submission" date="2021-01" db="EMBL/GenBank/DDBJ databases">
        <authorList>
            <person name="Corre E."/>
            <person name="Pelletier E."/>
            <person name="Niang G."/>
            <person name="Scheremetjew M."/>
            <person name="Finn R."/>
            <person name="Kale V."/>
            <person name="Holt S."/>
            <person name="Cochrane G."/>
            <person name="Meng A."/>
            <person name="Brown T."/>
            <person name="Cohen L."/>
        </authorList>
    </citation>
    <scope>NUCLEOTIDE SEQUENCE</scope>
    <source>
        <strain evidence="2">CCMP1452</strain>
    </source>
</reference>
<feature type="compositionally biased region" description="Basic and acidic residues" evidence="1">
    <location>
        <begin position="1"/>
        <end position="10"/>
    </location>
</feature>
<feature type="compositionally biased region" description="Polar residues" evidence="1">
    <location>
        <begin position="11"/>
        <end position="23"/>
    </location>
</feature>